<protein>
    <submittedName>
        <fullName evidence="5">Metallophosphoesterase</fullName>
    </submittedName>
</protein>
<evidence type="ECO:0000256" key="2">
    <source>
        <dbReference type="ARBA" id="ARBA00022801"/>
    </source>
</evidence>
<dbReference type="PANTHER" id="PTHR31302">
    <property type="entry name" value="TRANSMEMBRANE PROTEIN WITH METALLOPHOSPHOESTERASE DOMAIN-RELATED"/>
    <property type="match status" value="1"/>
</dbReference>
<dbReference type="InterPro" id="IPR029052">
    <property type="entry name" value="Metallo-depent_PP-like"/>
</dbReference>
<dbReference type="GO" id="GO:0016020">
    <property type="term" value="C:membrane"/>
    <property type="evidence" value="ECO:0007669"/>
    <property type="project" value="GOC"/>
</dbReference>
<dbReference type="RefSeq" id="WP_119547359.1">
    <property type="nucleotide sequence ID" value="NZ_QXIR01000017.1"/>
</dbReference>
<dbReference type="AlphaFoldDB" id="A0A3A1QZH2"/>
<accession>A0A3A1QZH2</accession>
<dbReference type="GO" id="GO:0009245">
    <property type="term" value="P:lipid A biosynthetic process"/>
    <property type="evidence" value="ECO:0007669"/>
    <property type="project" value="TreeGrafter"/>
</dbReference>
<evidence type="ECO:0000256" key="3">
    <source>
        <dbReference type="SAM" id="Phobius"/>
    </source>
</evidence>
<dbReference type="EMBL" id="QXIR01000017">
    <property type="protein sequence ID" value="RIW32516.1"/>
    <property type="molecule type" value="Genomic_DNA"/>
</dbReference>
<dbReference type="Gene3D" id="3.60.21.10">
    <property type="match status" value="1"/>
</dbReference>
<dbReference type="InterPro" id="IPR004843">
    <property type="entry name" value="Calcineurin-like_PHP"/>
</dbReference>
<evidence type="ECO:0000259" key="4">
    <source>
        <dbReference type="Pfam" id="PF00149"/>
    </source>
</evidence>
<dbReference type="GO" id="GO:0046872">
    <property type="term" value="F:metal ion binding"/>
    <property type="evidence" value="ECO:0007669"/>
    <property type="project" value="UniProtKB-KW"/>
</dbReference>
<dbReference type="InterPro" id="IPR051158">
    <property type="entry name" value="Metallophosphoesterase_sf"/>
</dbReference>
<evidence type="ECO:0000256" key="1">
    <source>
        <dbReference type="ARBA" id="ARBA00022723"/>
    </source>
</evidence>
<dbReference type="SUPFAM" id="SSF56300">
    <property type="entry name" value="Metallo-dependent phosphatases"/>
    <property type="match status" value="1"/>
</dbReference>
<sequence>MTKKRKKRILFTLMILSILIIYYFLQLNWLSITKETVHLEELPEEFNGFKIVQLSDMHNKEFGDGNIRLVKKINKINPDMIVITGDMLTNTRDVANNGDVLITFLENLNKDYPVYYVTGEHEEGLYYEDRNKYQKEGTKENYEKKLSSLGVMVLNDSHTTVTRQDANINLYGLKEHLSGEIQIEERLGKPSQDEVNILLSHRPFYFEEYSEWGADLIFSGDTHGGMVHLPFIGGVVSTEGLFPEYDGGLFHNENSRMVVSRGLGNNPIPLRINNRPDIVVVTLERTNKD</sequence>
<feature type="domain" description="Calcineurin-like phosphoesterase" evidence="4">
    <location>
        <begin position="49"/>
        <end position="224"/>
    </location>
</feature>
<dbReference type="PANTHER" id="PTHR31302:SF31">
    <property type="entry name" value="PHOSPHODIESTERASE YAEI"/>
    <property type="match status" value="1"/>
</dbReference>
<dbReference type="Proteomes" id="UP000265801">
    <property type="component" value="Unassembled WGS sequence"/>
</dbReference>
<keyword evidence="3" id="KW-0812">Transmembrane</keyword>
<dbReference type="CDD" id="cd07385">
    <property type="entry name" value="MPP_YkuE_C"/>
    <property type="match status" value="1"/>
</dbReference>
<gene>
    <name evidence="5" type="ORF">D3H55_13090</name>
</gene>
<dbReference type="OrthoDB" id="9780884at2"/>
<keyword evidence="6" id="KW-1185">Reference proteome</keyword>
<proteinExistence type="predicted"/>
<reference evidence="5 6" key="1">
    <citation type="submission" date="2018-09" db="EMBL/GenBank/DDBJ databases">
        <title>Bacillus saliacetes sp. nov., isolated from Thai shrimp paste (Ka-pi).</title>
        <authorList>
            <person name="Daroonpunt R."/>
            <person name="Tanasupawat S."/>
            <person name="Yiamsombut S."/>
        </authorList>
    </citation>
    <scope>NUCLEOTIDE SEQUENCE [LARGE SCALE GENOMIC DNA]</scope>
    <source>
        <strain evidence="5 6">SKP7-4</strain>
    </source>
</reference>
<evidence type="ECO:0000313" key="5">
    <source>
        <dbReference type="EMBL" id="RIW32516.1"/>
    </source>
</evidence>
<feature type="transmembrane region" description="Helical" evidence="3">
    <location>
        <begin position="9"/>
        <end position="25"/>
    </location>
</feature>
<name>A0A3A1QZH2_9BACI</name>
<keyword evidence="3" id="KW-0472">Membrane</keyword>
<dbReference type="GO" id="GO:0008758">
    <property type="term" value="F:UDP-2,3-diacylglucosamine hydrolase activity"/>
    <property type="evidence" value="ECO:0007669"/>
    <property type="project" value="TreeGrafter"/>
</dbReference>
<keyword evidence="3" id="KW-1133">Transmembrane helix</keyword>
<keyword evidence="2" id="KW-0378">Hydrolase</keyword>
<evidence type="ECO:0000313" key="6">
    <source>
        <dbReference type="Proteomes" id="UP000265801"/>
    </source>
</evidence>
<organism evidence="5 6">
    <name type="scientific">Bacillus salacetis</name>
    <dbReference type="NCBI Taxonomy" id="2315464"/>
    <lineage>
        <taxon>Bacteria</taxon>
        <taxon>Bacillati</taxon>
        <taxon>Bacillota</taxon>
        <taxon>Bacilli</taxon>
        <taxon>Bacillales</taxon>
        <taxon>Bacillaceae</taxon>
        <taxon>Bacillus</taxon>
    </lineage>
</organism>
<keyword evidence="1" id="KW-0479">Metal-binding</keyword>
<comment type="caution">
    <text evidence="5">The sequence shown here is derived from an EMBL/GenBank/DDBJ whole genome shotgun (WGS) entry which is preliminary data.</text>
</comment>
<dbReference type="Pfam" id="PF00149">
    <property type="entry name" value="Metallophos"/>
    <property type="match status" value="1"/>
</dbReference>